<keyword evidence="1" id="KW-0812">Transmembrane</keyword>
<feature type="transmembrane region" description="Helical" evidence="1">
    <location>
        <begin position="91"/>
        <end position="113"/>
    </location>
</feature>
<accession>A0ABV7AVK6</accession>
<feature type="transmembrane region" description="Helical" evidence="1">
    <location>
        <begin position="133"/>
        <end position="166"/>
    </location>
</feature>
<proteinExistence type="predicted"/>
<protein>
    <submittedName>
        <fullName evidence="2">Uncharacterized protein</fullName>
    </submittedName>
</protein>
<evidence type="ECO:0000256" key="1">
    <source>
        <dbReference type="SAM" id="Phobius"/>
    </source>
</evidence>
<keyword evidence="1" id="KW-0472">Membrane</keyword>
<organism evidence="2 3">
    <name type="scientific">Azotobacter bryophylli</name>
    <dbReference type="NCBI Taxonomy" id="1986537"/>
    <lineage>
        <taxon>Bacteria</taxon>
        <taxon>Pseudomonadati</taxon>
        <taxon>Pseudomonadota</taxon>
        <taxon>Gammaproteobacteria</taxon>
        <taxon>Pseudomonadales</taxon>
        <taxon>Pseudomonadaceae</taxon>
        <taxon>Azotobacter</taxon>
    </lineage>
</organism>
<feature type="transmembrane region" description="Helical" evidence="1">
    <location>
        <begin position="187"/>
        <end position="211"/>
    </location>
</feature>
<feature type="transmembrane region" description="Helical" evidence="1">
    <location>
        <begin position="63"/>
        <end position="84"/>
    </location>
</feature>
<dbReference type="RefSeq" id="WP_377814777.1">
    <property type="nucleotide sequence ID" value="NZ_JBHRSJ010000027.1"/>
</dbReference>
<dbReference type="Proteomes" id="UP001595457">
    <property type="component" value="Unassembled WGS sequence"/>
</dbReference>
<keyword evidence="1" id="KW-1133">Transmembrane helix</keyword>
<gene>
    <name evidence="2" type="ORF">ACFOJE_12910</name>
</gene>
<feature type="transmembrane region" description="Helical" evidence="1">
    <location>
        <begin position="38"/>
        <end position="57"/>
    </location>
</feature>
<reference evidence="3" key="1">
    <citation type="journal article" date="2019" name="Int. J. Syst. Evol. Microbiol.">
        <title>The Global Catalogue of Microorganisms (GCM) 10K type strain sequencing project: providing services to taxonomists for standard genome sequencing and annotation.</title>
        <authorList>
            <consortium name="The Broad Institute Genomics Platform"/>
            <consortium name="The Broad Institute Genome Sequencing Center for Infectious Disease"/>
            <person name="Wu L."/>
            <person name="Ma J."/>
        </authorList>
    </citation>
    <scope>NUCLEOTIDE SEQUENCE [LARGE SCALE GENOMIC DNA]</scope>
    <source>
        <strain evidence="3">KCTC 62195</strain>
    </source>
</reference>
<keyword evidence="3" id="KW-1185">Reference proteome</keyword>
<dbReference type="EMBL" id="JBHRSJ010000027">
    <property type="protein sequence ID" value="MFC2973110.1"/>
    <property type="molecule type" value="Genomic_DNA"/>
</dbReference>
<name>A0ABV7AVK6_9GAMM</name>
<sequence length="276" mass="30798">MAGSSESPVWGERFRSWCARLSDSLWEKYTQLSINQKFYVNAGLLIFAYSMAYLFSFEDASRGLLWFALIFWVGGIVSDILAVYKKFYEHFLGKAVVLLVIAIGTNFAISYAGQVVNSVVGGDPSKFPHTVAFASILLTPILAVIGFSIFYLISVPILVIVLLLILTGDEKAKVFLFPGYVSQPKSIFARVTVGVQLISFACYGAFIYSWGQSGIKDYDSRVTAASSWFLLNMEMYAKSQCDVDNGQRVAFMDDGKILIGWQDGQGYHFDLQDCRR</sequence>
<evidence type="ECO:0000313" key="3">
    <source>
        <dbReference type="Proteomes" id="UP001595457"/>
    </source>
</evidence>
<comment type="caution">
    <text evidence="2">The sequence shown here is derived from an EMBL/GenBank/DDBJ whole genome shotgun (WGS) entry which is preliminary data.</text>
</comment>
<evidence type="ECO:0000313" key="2">
    <source>
        <dbReference type="EMBL" id="MFC2973110.1"/>
    </source>
</evidence>